<dbReference type="Proteomes" id="UP000092024">
    <property type="component" value="Unassembled WGS sequence"/>
</dbReference>
<dbReference type="GO" id="GO:0051539">
    <property type="term" value="F:4 iron, 4 sulfur cluster binding"/>
    <property type="evidence" value="ECO:0007669"/>
    <property type="project" value="UniProtKB-KW"/>
</dbReference>
<comment type="caution">
    <text evidence="7">The sequence shown here is derived from an EMBL/GenBank/DDBJ whole genome shotgun (WGS) entry which is preliminary data.</text>
</comment>
<dbReference type="Pfam" id="PF12831">
    <property type="entry name" value="FAD_oxidored"/>
    <property type="match status" value="1"/>
</dbReference>
<reference evidence="7 8" key="1">
    <citation type="submission" date="2016-05" db="EMBL/GenBank/DDBJ databases">
        <title>Paenibacillus oryzae. sp. nov., isolated from the rice root.</title>
        <authorList>
            <person name="Zhang J."/>
            <person name="Zhang X."/>
        </authorList>
    </citation>
    <scope>NUCLEOTIDE SEQUENCE [LARGE SCALE GENOMIC DNA]</scope>
    <source>
        <strain evidence="7 8">1DrF-4</strain>
    </source>
</reference>
<protein>
    <recommendedName>
        <fullName evidence="9">Pyridine nucleotide-disulfide oxidoreductase</fullName>
    </recommendedName>
</protein>
<evidence type="ECO:0000256" key="5">
    <source>
        <dbReference type="ARBA" id="ARBA00023014"/>
    </source>
</evidence>
<evidence type="ECO:0000256" key="1">
    <source>
        <dbReference type="ARBA" id="ARBA00022485"/>
    </source>
</evidence>
<dbReference type="AlphaFoldDB" id="A0A1A5YUS7"/>
<dbReference type="GO" id="GO:0046872">
    <property type="term" value="F:metal ion binding"/>
    <property type="evidence" value="ECO:0007669"/>
    <property type="project" value="UniProtKB-KW"/>
</dbReference>
<dbReference type="Gene3D" id="2.60.120.260">
    <property type="entry name" value="Galactose-binding domain-like"/>
    <property type="match status" value="1"/>
</dbReference>
<organism evidence="7 8">
    <name type="scientific">Paenibacillus oryzae</name>
    <dbReference type="NCBI Taxonomy" id="1844972"/>
    <lineage>
        <taxon>Bacteria</taxon>
        <taxon>Bacillati</taxon>
        <taxon>Bacillota</taxon>
        <taxon>Bacilli</taxon>
        <taxon>Bacillales</taxon>
        <taxon>Paenibacillaceae</taxon>
        <taxon>Paenibacillus</taxon>
    </lineage>
</organism>
<sequence>MKNVTERYEVVVCGGGLAGFCAAVAAARAGATVCLIQDRPVFGGNSSSEIRVTPHGAAAFHNYARETGIISELLIEERAINHEKIRENGWTNSVWDLTMYNMAVNTPNLSFHLNTSIVEVEMDGEGKLTSVSGRVAGAETLLTIQGDLFIDCTGDAVVSDMAGCEWRWGSEGRDEFNEPHAPLEASDATMGNSIHFRAKDMGRPVPFSAPDWAVSYDDPDFFDKQGRMVYDIEAGYWWIEIGVPWNTVYDNETIRHELTRHTLGIWDWIKNKDPKLKEQAKNLALDWIGQVPGKRESRRVMGQYLMTEHDPVNRTVFPDEIAFGGWFIDLHTPGGLLAPTAEPASAEGYTETTDYAVKSYCGPYGIPLRILIAKDVDNLLLAGRNVSVTHAALGTVRVMATTALMGQAAGTAAAMALQKGIPLKELPDKAAKELQQKLLRDGCFLPNVVNEDQGDFAREATVTASSQELLHGAGPESVDHTGGLESLWSRNNAEAPPEPLNHRRGQWIAVGSDGIASLEVCLSNDSDTTQPIGLELVPVDHIWDYRVNTGTVLVAHRLEVPPHSAKEWFRWELNLGTESGLKPGSYVRLDLLPNENVQWHSAGTFVPGHPSAYEIGAGRMRRYSADGSTMSYRISPPQSCFEPANVVSGVTRPHRYTNVWRSDGSQPLDQWLQLEWTETRELREVHLTFPGHLRTEYHRYAPFYRDPQCPKDYVIEARINGNWQIIAIEKGNYQRLRIHQLQAPVVTDAVRIVVQATNGDASASIYEVRCY</sequence>
<dbReference type="PANTHER" id="PTHR43498:SF1">
    <property type="entry name" value="COB--COM HETERODISULFIDE REDUCTASE IRON-SULFUR SUBUNIT A"/>
    <property type="match status" value="1"/>
</dbReference>
<feature type="region of interest" description="Disordered" evidence="6">
    <location>
        <begin position="472"/>
        <end position="501"/>
    </location>
</feature>
<dbReference type="EMBL" id="LYPA01000018">
    <property type="protein sequence ID" value="OBR69372.1"/>
    <property type="molecule type" value="Genomic_DNA"/>
</dbReference>
<gene>
    <name evidence="7" type="ORF">A7K91_21540</name>
</gene>
<keyword evidence="2" id="KW-0479">Metal-binding</keyword>
<dbReference type="GO" id="GO:0016491">
    <property type="term" value="F:oxidoreductase activity"/>
    <property type="evidence" value="ECO:0007669"/>
    <property type="project" value="UniProtKB-KW"/>
</dbReference>
<dbReference type="InterPro" id="IPR039650">
    <property type="entry name" value="HdrA-like"/>
</dbReference>
<dbReference type="PANTHER" id="PTHR43498">
    <property type="entry name" value="FERREDOXIN:COB-COM HETERODISULFIDE REDUCTASE SUBUNIT A"/>
    <property type="match status" value="1"/>
</dbReference>
<proteinExistence type="predicted"/>
<dbReference type="SUPFAM" id="SSF49785">
    <property type="entry name" value="Galactose-binding domain-like"/>
    <property type="match status" value="1"/>
</dbReference>
<evidence type="ECO:0000256" key="2">
    <source>
        <dbReference type="ARBA" id="ARBA00022723"/>
    </source>
</evidence>
<evidence type="ECO:0000256" key="6">
    <source>
        <dbReference type="SAM" id="MobiDB-lite"/>
    </source>
</evidence>
<evidence type="ECO:0000256" key="4">
    <source>
        <dbReference type="ARBA" id="ARBA00023004"/>
    </source>
</evidence>
<dbReference type="STRING" id="1844972.A7K91_21540"/>
<dbReference type="RefSeq" id="WP_068678508.1">
    <property type="nucleotide sequence ID" value="NZ_LYPA01000018.1"/>
</dbReference>
<name>A0A1A5YUS7_9BACL</name>
<keyword evidence="4" id="KW-0408">Iron</keyword>
<dbReference type="Gene3D" id="3.50.50.60">
    <property type="entry name" value="FAD/NAD(P)-binding domain"/>
    <property type="match status" value="1"/>
</dbReference>
<dbReference type="InterPro" id="IPR008979">
    <property type="entry name" value="Galactose-bd-like_sf"/>
</dbReference>
<evidence type="ECO:0000256" key="3">
    <source>
        <dbReference type="ARBA" id="ARBA00023002"/>
    </source>
</evidence>
<dbReference type="OrthoDB" id="9780658at2"/>
<keyword evidence="3" id="KW-0560">Oxidoreductase</keyword>
<accession>A0A1A5YUS7</accession>
<evidence type="ECO:0008006" key="9">
    <source>
        <dbReference type="Google" id="ProtNLM"/>
    </source>
</evidence>
<evidence type="ECO:0000313" key="8">
    <source>
        <dbReference type="Proteomes" id="UP000092024"/>
    </source>
</evidence>
<keyword evidence="8" id="KW-1185">Reference proteome</keyword>
<keyword evidence="5" id="KW-0411">Iron-sulfur</keyword>
<keyword evidence="1" id="KW-0004">4Fe-4S</keyword>
<evidence type="ECO:0000313" key="7">
    <source>
        <dbReference type="EMBL" id="OBR69372.1"/>
    </source>
</evidence>
<dbReference type="InterPro" id="IPR036188">
    <property type="entry name" value="FAD/NAD-bd_sf"/>
</dbReference>
<dbReference type="SUPFAM" id="SSF51905">
    <property type="entry name" value="FAD/NAD(P)-binding domain"/>
    <property type="match status" value="1"/>
</dbReference>